<accession>A0ABY2ZY56</accession>
<dbReference type="Proteomes" id="UP000319715">
    <property type="component" value="Unassembled WGS sequence"/>
</dbReference>
<gene>
    <name evidence="2" type="ORF">FK492_10610</name>
</gene>
<feature type="region of interest" description="Disordered" evidence="1">
    <location>
        <begin position="93"/>
        <end position="114"/>
    </location>
</feature>
<dbReference type="EMBL" id="VICF01000003">
    <property type="protein sequence ID" value="TQC74947.1"/>
    <property type="molecule type" value="Genomic_DNA"/>
</dbReference>
<comment type="caution">
    <text evidence="2">The sequence shown here is derived from an EMBL/GenBank/DDBJ whole genome shotgun (WGS) entry which is preliminary data.</text>
</comment>
<sequence>MTTETILKNTAQIATITLQTRAQPVKRFTAHPVYANRSMPELELSAGGFQNVLDSRHKIWLFIIRINNMSIKKTVALRFLPFPFAAQRFPDRDCGKTRQKSAHLLKNSAIRQRN</sequence>
<reference evidence="2 3" key="1">
    <citation type="submission" date="2019-06" db="EMBL/GenBank/DDBJ databases">
        <title>Pantoea dispersa Assembly.</title>
        <authorList>
            <person name="Wang J."/>
        </authorList>
    </citation>
    <scope>NUCLEOTIDE SEQUENCE [LARGE SCALE GENOMIC DNA]</scope>
    <source>
        <strain evidence="3">bio</strain>
    </source>
</reference>
<dbReference type="RefSeq" id="WP_141496189.1">
    <property type="nucleotide sequence ID" value="NZ_VICF01000003.1"/>
</dbReference>
<keyword evidence="3" id="KW-1185">Reference proteome</keyword>
<name>A0ABY2ZY56_9GAMM</name>
<evidence type="ECO:0000256" key="1">
    <source>
        <dbReference type="SAM" id="MobiDB-lite"/>
    </source>
</evidence>
<proteinExistence type="predicted"/>
<evidence type="ECO:0000313" key="2">
    <source>
        <dbReference type="EMBL" id="TQC74947.1"/>
    </source>
</evidence>
<protein>
    <submittedName>
        <fullName evidence="2">Uncharacterized protein</fullName>
    </submittedName>
</protein>
<evidence type="ECO:0000313" key="3">
    <source>
        <dbReference type="Proteomes" id="UP000319715"/>
    </source>
</evidence>
<organism evidence="2 3">
    <name type="scientific">Pantoea dispersa</name>
    <dbReference type="NCBI Taxonomy" id="59814"/>
    <lineage>
        <taxon>Bacteria</taxon>
        <taxon>Pseudomonadati</taxon>
        <taxon>Pseudomonadota</taxon>
        <taxon>Gammaproteobacteria</taxon>
        <taxon>Enterobacterales</taxon>
        <taxon>Erwiniaceae</taxon>
        <taxon>Pantoea</taxon>
    </lineage>
</organism>